<feature type="region of interest" description="Disordered" evidence="13">
    <location>
        <begin position="50"/>
        <end position="101"/>
    </location>
</feature>
<dbReference type="GO" id="GO:0005935">
    <property type="term" value="C:cellular bud neck"/>
    <property type="evidence" value="ECO:0007669"/>
    <property type="project" value="UniProtKB-SubCell"/>
</dbReference>
<feature type="region of interest" description="Disordered" evidence="13">
    <location>
        <begin position="878"/>
        <end position="916"/>
    </location>
</feature>
<feature type="compositionally biased region" description="Polar residues" evidence="13">
    <location>
        <begin position="598"/>
        <end position="609"/>
    </location>
</feature>
<dbReference type="InterPro" id="IPR000719">
    <property type="entry name" value="Prot_kinase_dom"/>
</dbReference>
<dbReference type="HOGENOM" id="CLU_004222_0_0_1"/>
<dbReference type="InterPro" id="IPR011009">
    <property type="entry name" value="Kinase-like_dom_sf"/>
</dbReference>
<dbReference type="Pfam" id="PF00069">
    <property type="entry name" value="Pkinase"/>
    <property type="match status" value="1"/>
</dbReference>
<evidence type="ECO:0000256" key="1">
    <source>
        <dbReference type="ARBA" id="ARBA00004266"/>
    </source>
</evidence>
<feature type="region of interest" description="Disordered" evidence="13">
    <location>
        <begin position="728"/>
        <end position="758"/>
    </location>
</feature>
<dbReference type="FunFam" id="1.10.510.10:FF:000394">
    <property type="entry name" value="Serine/threonine-protein kinase HSL1"/>
    <property type="match status" value="1"/>
</dbReference>
<keyword evidence="4" id="KW-0723">Serine/threonine-protein kinase</keyword>
<feature type="compositionally biased region" description="Polar residues" evidence="13">
    <location>
        <begin position="897"/>
        <end position="916"/>
    </location>
</feature>
<feature type="compositionally biased region" description="Basic and acidic residues" evidence="13">
    <location>
        <begin position="72"/>
        <end position="82"/>
    </location>
</feature>
<comment type="similarity">
    <text evidence="2">Belongs to the protein kinase superfamily. CAMK Ser/Thr protein kinase family. NIM1 subfamily.</text>
</comment>
<dbReference type="AlphaFoldDB" id="F0XTB9"/>
<dbReference type="OrthoDB" id="504170at2759"/>
<evidence type="ECO:0000256" key="13">
    <source>
        <dbReference type="SAM" id="MobiDB-lite"/>
    </source>
</evidence>
<dbReference type="GeneID" id="25978854"/>
<sequence length="1202" mass="134970">MGTRVPLSDATSRANTTSVPQSAARTKYAYAQYDNVAPASVGATYAFSPSVTASSPAHAPSINATPPAMETPTRDYEGESKRNSAASQNTPDRHYSSCDGFPNKKSHIGPWQLGKTLGKGSSARVRAARHCVTQQDVAVKIIAKKTARMTQSGSIAILDQVDSSLPENIDGVRRMPLAIEREVAILKLIEHPNIVKLYDIWENRNEIYLIMEFVENGDLFTYINCNGALTEESSLFVFRQMMNAVQYCHTYNICHRDLKPENILLKADGQIKIADFGMAALHQGPRYHLQTSCGSPHYAAPELLKARPYRGEKADIWSMGVILFVMLAGRLPFDESDLGYMLAKAKKGIYTMPAHFSPEAKDLVHRILQVEPEVRISMNEMWQHPLVWKYGYLDEFGSHRADGRGAGNRGTHMRPLDLTTIDTQIFRQLHSMWHTLREDELAGKLVSNEPNDQKMFYWLLFGYRDRQMENFNPTLTHSMSDYHHANQVFSKKVSTRQFSQGKVSGHKRSVSRFTVISNIAETETETEYGTIRSYDPYKSSSVMRFDDARAASHAKIVIHRSNSDAEAEARSAVQAEAQRARAGSANKKRMTAHHRRGTSTNLKLSRGSTNSVRSLHSIKSVGRYGATVVRPATRYRRGVNFSQVRKPSGHDRQSSISSISDIKYRDDTLLWNEDLTEFSCKIARDLDEAFMSSLLTVDIAENEDGRNSPYSLRLSSPDVEHSLSTQALLADSDPSPILETTGPGHWDSRPLPPSPPLSDSVRLEIMQAEADRAHRKYSADSGPTMRPLSTPGNAAIASPRPKVEASAFPAPLVISERRVVSAPVYPNGGSDLPSIYEGFHENGCRNETDKPRAVSAPSKNQGLNDLAMAEKTIRVVVSPTAPRNRRSIATPQPLDVSKNSSRVNAKTPSSEQSIRQQYIDGEGYRSRYHNEFPERQPTIVEEGSKESLSSGSGSGPIKMPWLFRRQSKLESRRAETPAASVVNPPQALPRKRSLFFPFWKSSRSSTKLSVLETDDENKANSWETVKSWKPKSTEDLKSKKRFSRLTLPSGWYDEDEEERGSRKIDPQQNWLARIFHVKPAKRHLCLSISQRRARQETVSLLREWKNFGIRDIEVDKVNNIVFARVAANNYLGIREVSFACEIITVIEHRKSNHLCIIRLTQERGSANSFHKVADTIKSKFRERHLLVADTRKSKMMVKTLNS</sequence>
<evidence type="ECO:0000256" key="4">
    <source>
        <dbReference type="ARBA" id="ARBA00022527"/>
    </source>
</evidence>
<dbReference type="InterPro" id="IPR043024">
    <property type="entry name" value="KA1_sf_fungal"/>
</dbReference>
<dbReference type="InterPro" id="IPR017441">
    <property type="entry name" value="Protein_kinase_ATP_BS"/>
</dbReference>
<dbReference type="RefSeq" id="XP_014168584.1">
    <property type="nucleotide sequence ID" value="XM_014313109.1"/>
</dbReference>
<dbReference type="STRING" id="655863.F0XTB9"/>
<feature type="region of interest" description="Disordered" evidence="13">
    <location>
        <begin position="563"/>
        <end position="609"/>
    </location>
</feature>
<dbReference type="PROSITE" id="PS00107">
    <property type="entry name" value="PROTEIN_KINASE_ATP"/>
    <property type="match status" value="1"/>
</dbReference>
<dbReference type="PANTHER" id="PTHR24346">
    <property type="entry name" value="MAP/MICROTUBULE AFFINITY-REGULATING KINASE"/>
    <property type="match status" value="1"/>
</dbReference>
<evidence type="ECO:0000256" key="5">
    <source>
        <dbReference type="ARBA" id="ARBA00022553"/>
    </source>
</evidence>
<accession>F0XTB9</accession>
<reference evidence="15 16" key="1">
    <citation type="journal article" date="2011" name="Proc. Natl. Acad. Sci. U.S.A.">
        <title>Genome and transcriptome analyses of the mountain pine beetle-fungal symbiont Grosmannia clavigera, a lodgepole pine pathogen.</title>
        <authorList>
            <person name="DiGuistini S."/>
            <person name="Wang Y."/>
            <person name="Liao N.Y."/>
            <person name="Taylor G."/>
            <person name="Tanguay P."/>
            <person name="Feau N."/>
            <person name="Henrissat B."/>
            <person name="Chan S.K."/>
            <person name="Hesse-Orce U."/>
            <person name="Alamouti S.M."/>
            <person name="Tsui C.K.M."/>
            <person name="Docking R.T."/>
            <person name="Levasseur A."/>
            <person name="Haridas S."/>
            <person name="Robertson G."/>
            <person name="Birol I."/>
            <person name="Holt R.A."/>
            <person name="Marra M.A."/>
            <person name="Hamelin R.C."/>
            <person name="Hirst M."/>
            <person name="Jones S.J.M."/>
            <person name="Bohlmann J."/>
            <person name="Breuil C."/>
        </authorList>
    </citation>
    <scope>NUCLEOTIDE SEQUENCE [LARGE SCALE GENOMIC DNA]</scope>
    <source>
        <strain evidence="16">kw1407 / UAMH 11150</strain>
    </source>
</reference>
<dbReference type="GO" id="GO:0004674">
    <property type="term" value="F:protein serine/threonine kinase activity"/>
    <property type="evidence" value="ECO:0007669"/>
    <property type="project" value="UniProtKB-KW"/>
</dbReference>
<dbReference type="Pfam" id="PF16797">
    <property type="entry name" value="Fungal_KA1"/>
    <property type="match status" value="1"/>
</dbReference>
<comment type="catalytic activity">
    <reaction evidence="10">
        <text>L-threonyl-[protein] + ATP = O-phospho-L-threonyl-[protein] + ADP + H(+)</text>
        <dbReference type="Rhea" id="RHEA:46608"/>
        <dbReference type="Rhea" id="RHEA-COMP:11060"/>
        <dbReference type="Rhea" id="RHEA-COMP:11605"/>
        <dbReference type="ChEBI" id="CHEBI:15378"/>
        <dbReference type="ChEBI" id="CHEBI:30013"/>
        <dbReference type="ChEBI" id="CHEBI:30616"/>
        <dbReference type="ChEBI" id="CHEBI:61977"/>
        <dbReference type="ChEBI" id="CHEBI:456216"/>
        <dbReference type="EC" id="2.7.11.1"/>
    </reaction>
</comment>
<feature type="domain" description="Protein kinase" evidence="14">
    <location>
        <begin position="111"/>
        <end position="387"/>
    </location>
</feature>
<feature type="region of interest" description="Disordered" evidence="13">
    <location>
        <begin position="936"/>
        <end position="959"/>
    </location>
</feature>
<dbReference type="SMART" id="SM00220">
    <property type="entry name" value="S_TKc"/>
    <property type="match status" value="1"/>
</dbReference>
<evidence type="ECO:0000256" key="8">
    <source>
        <dbReference type="ARBA" id="ARBA00022777"/>
    </source>
</evidence>
<evidence type="ECO:0000256" key="7">
    <source>
        <dbReference type="ARBA" id="ARBA00022741"/>
    </source>
</evidence>
<evidence type="ECO:0000313" key="15">
    <source>
        <dbReference type="EMBL" id="EFW99101.1"/>
    </source>
</evidence>
<organism evidence="16">
    <name type="scientific">Grosmannia clavigera (strain kw1407 / UAMH 11150)</name>
    <name type="common">Blue stain fungus</name>
    <name type="synonym">Graphiocladiella clavigera</name>
    <dbReference type="NCBI Taxonomy" id="655863"/>
    <lineage>
        <taxon>Eukaryota</taxon>
        <taxon>Fungi</taxon>
        <taxon>Dikarya</taxon>
        <taxon>Ascomycota</taxon>
        <taxon>Pezizomycotina</taxon>
        <taxon>Sordariomycetes</taxon>
        <taxon>Sordariomycetidae</taxon>
        <taxon>Ophiostomatales</taxon>
        <taxon>Ophiostomataceae</taxon>
        <taxon>Leptographium</taxon>
    </lineage>
</organism>
<evidence type="ECO:0000256" key="2">
    <source>
        <dbReference type="ARBA" id="ARBA00010791"/>
    </source>
</evidence>
<evidence type="ECO:0000259" key="14">
    <source>
        <dbReference type="PROSITE" id="PS50011"/>
    </source>
</evidence>
<evidence type="ECO:0000313" key="16">
    <source>
        <dbReference type="Proteomes" id="UP000007796"/>
    </source>
</evidence>
<dbReference type="Gene3D" id="3.30.310.220">
    <property type="entry name" value="Fungal kinase associated-1 domain"/>
    <property type="match status" value="1"/>
</dbReference>
<evidence type="ECO:0000256" key="12">
    <source>
        <dbReference type="PROSITE-ProRule" id="PRU10141"/>
    </source>
</evidence>
<evidence type="ECO:0000256" key="10">
    <source>
        <dbReference type="ARBA" id="ARBA00047899"/>
    </source>
</evidence>
<keyword evidence="8 15" id="KW-0418">Kinase</keyword>
<dbReference type="EMBL" id="GL629997">
    <property type="protein sequence ID" value="EFW99101.1"/>
    <property type="molecule type" value="Genomic_DNA"/>
</dbReference>
<dbReference type="GO" id="GO:0035556">
    <property type="term" value="P:intracellular signal transduction"/>
    <property type="evidence" value="ECO:0007669"/>
    <property type="project" value="TreeGrafter"/>
</dbReference>
<dbReference type="InterPro" id="IPR008271">
    <property type="entry name" value="Ser/Thr_kinase_AS"/>
</dbReference>
<feature type="compositionally biased region" description="Polar residues" evidence="13">
    <location>
        <begin position="9"/>
        <end position="22"/>
    </location>
</feature>
<name>F0XTB9_GROCL</name>
<feature type="compositionally biased region" description="Basic residues" evidence="13">
    <location>
        <begin position="586"/>
        <end position="597"/>
    </location>
</feature>
<evidence type="ECO:0000256" key="3">
    <source>
        <dbReference type="ARBA" id="ARBA00012513"/>
    </source>
</evidence>
<keyword evidence="5" id="KW-0597">Phosphoprotein</keyword>
<gene>
    <name evidence="15" type="ORF">CMQ_5522</name>
</gene>
<protein>
    <recommendedName>
        <fullName evidence="3">non-specific serine/threonine protein kinase</fullName>
        <ecNumber evidence="3">2.7.11.1</ecNumber>
    </recommendedName>
</protein>
<keyword evidence="7 12" id="KW-0547">Nucleotide-binding</keyword>
<dbReference type="SUPFAM" id="SSF56112">
    <property type="entry name" value="Protein kinase-like (PK-like)"/>
    <property type="match status" value="1"/>
</dbReference>
<evidence type="ECO:0000256" key="9">
    <source>
        <dbReference type="ARBA" id="ARBA00022840"/>
    </source>
</evidence>
<dbReference type="InterPro" id="IPR031850">
    <property type="entry name" value="Fungal_KA1_dom"/>
</dbReference>
<dbReference type="PANTHER" id="PTHR24346:SF110">
    <property type="entry name" value="NON-SPECIFIC SERINE_THREONINE PROTEIN KINASE"/>
    <property type="match status" value="1"/>
</dbReference>
<dbReference type="EC" id="2.7.11.1" evidence="3"/>
<proteinExistence type="inferred from homology"/>
<dbReference type="PROSITE" id="PS00108">
    <property type="entry name" value="PROTEIN_KINASE_ST"/>
    <property type="match status" value="1"/>
</dbReference>
<feature type="region of interest" description="Disordered" evidence="13">
    <location>
        <begin position="1"/>
        <end position="22"/>
    </location>
</feature>
<keyword evidence="16" id="KW-1185">Reference proteome</keyword>
<dbReference type="PROSITE" id="PS50011">
    <property type="entry name" value="PROTEIN_KINASE_DOM"/>
    <property type="match status" value="1"/>
</dbReference>
<dbReference type="Gene3D" id="1.10.510.10">
    <property type="entry name" value="Transferase(Phosphotransferase) domain 1"/>
    <property type="match status" value="1"/>
</dbReference>
<dbReference type="Proteomes" id="UP000007796">
    <property type="component" value="Unassembled WGS sequence"/>
</dbReference>
<dbReference type="GO" id="GO:0005524">
    <property type="term" value="F:ATP binding"/>
    <property type="evidence" value="ECO:0007669"/>
    <property type="project" value="UniProtKB-UniRule"/>
</dbReference>
<dbReference type="eggNOG" id="KOG0588">
    <property type="taxonomic scope" value="Eukaryota"/>
</dbReference>
<comment type="catalytic activity">
    <reaction evidence="11">
        <text>L-seryl-[protein] + ATP = O-phospho-L-seryl-[protein] + ADP + H(+)</text>
        <dbReference type="Rhea" id="RHEA:17989"/>
        <dbReference type="Rhea" id="RHEA-COMP:9863"/>
        <dbReference type="Rhea" id="RHEA-COMP:11604"/>
        <dbReference type="ChEBI" id="CHEBI:15378"/>
        <dbReference type="ChEBI" id="CHEBI:29999"/>
        <dbReference type="ChEBI" id="CHEBI:30616"/>
        <dbReference type="ChEBI" id="CHEBI:83421"/>
        <dbReference type="ChEBI" id="CHEBI:456216"/>
        <dbReference type="EC" id="2.7.11.1"/>
    </reaction>
</comment>
<dbReference type="GO" id="GO:0005940">
    <property type="term" value="C:septin ring"/>
    <property type="evidence" value="ECO:0007669"/>
    <property type="project" value="UniProtKB-ARBA"/>
</dbReference>
<keyword evidence="6" id="KW-0808">Transferase</keyword>
<feature type="binding site" evidence="12">
    <location>
        <position position="145"/>
    </location>
    <ligand>
        <name>ATP</name>
        <dbReference type="ChEBI" id="CHEBI:30616"/>
    </ligand>
</feature>
<feature type="region of interest" description="Disordered" evidence="13">
    <location>
        <begin position="773"/>
        <end position="800"/>
    </location>
</feature>
<comment type="subcellular location">
    <subcellularLocation>
        <location evidence="1">Bud neck</location>
    </subcellularLocation>
</comment>
<keyword evidence="9 12" id="KW-0067">ATP-binding</keyword>
<evidence type="ECO:0000256" key="6">
    <source>
        <dbReference type="ARBA" id="ARBA00022679"/>
    </source>
</evidence>
<dbReference type="InParanoid" id="F0XTB9"/>
<evidence type="ECO:0000256" key="11">
    <source>
        <dbReference type="ARBA" id="ARBA00048679"/>
    </source>
</evidence>